<dbReference type="PANTHER" id="PTHR30447:SF0">
    <property type="entry name" value="FRUCTOSE-1,6-BISPHOSPHATASE 1 CLASS 2-RELATED"/>
    <property type="match status" value="1"/>
</dbReference>
<accession>A0A0A8K636</accession>
<organism evidence="9 10">
    <name type="scientific">Methyloceanibacter caenitepidi</name>
    <dbReference type="NCBI Taxonomy" id="1384459"/>
    <lineage>
        <taxon>Bacteria</taxon>
        <taxon>Pseudomonadati</taxon>
        <taxon>Pseudomonadota</taxon>
        <taxon>Alphaproteobacteria</taxon>
        <taxon>Hyphomicrobiales</taxon>
        <taxon>Hyphomicrobiaceae</taxon>
        <taxon>Methyloceanibacter</taxon>
    </lineage>
</organism>
<keyword evidence="4 9" id="KW-0378">Hydrolase</keyword>
<dbReference type="Pfam" id="PF03320">
    <property type="entry name" value="FBPase_glpX"/>
    <property type="match status" value="1"/>
</dbReference>
<feature type="binding site" evidence="8">
    <location>
        <position position="96"/>
    </location>
    <ligand>
        <name>Mn(2+)</name>
        <dbReference type="ChEBI" id="CHEBI:29035"/>
        <label>2</label>
    </ligand>
</feature>
<dbReference type="KEGG" id="mcg:GL4_2015"/>
<dbReference type="NCBIfam" id="TIGR00330">
    <property type="entry name" value="glpX"/>
    <property type="match status" value="1"/>
</dbReference>
<dbReference type="PIRSF" id="PIRSF004532">
    <property type="entry name" value="GlpX"/>
    <property type="match status" value="1"/>
</dbReference>
<comment type="cofactor">
    <cofactor evidence="8">
        <name>Mn(2+)</name>
        <dbReference type="ChEBI" id="CHEBI:29035"/>
    </cofactor>
</comment>
<dbReference type="Gene3D" id="3.40.190.90">
    <property type="match status" value="1"/>
</dbReference>
<evidence type="ECO:0000313" key="9">
    <source>
        <dbReference type="EMBL" id="BAQ17464.1"/>
    </source>
</evidence>
<evidence type="ECO:0000256" key="4">
    <source>
        <dbReference type="ARBA" id="ARBA00022801"/>
    </source>
</evidence>
<evidence type="ECO:0000256" key="8">
    <source>
        <dbReference type="PIRSR" id="PIRSR004532-1"/>
    </source>
</evidence>
<evidence type="ECO:0000256" key="1">
    <source>
        <dbReference type="ARBA" id="ARBA00001273"/>
    </source>
</evidence>
<feature type="binding site" evidence="8">
    <location>
        <position position="99"/>
    </location>
    <ligand>
        <name>Mn(2+)</name>
        <dbReference type="ChEBI" id="CHEBI:29035"/>
        <label>2</label>
    </ligand>
</feature>
<feature type="binding site" evidence="8">
    <location>
        <position position="42"/>
    </location>
    <ligand>
        <name>Mn(2+)</name>
        <dbReference type="ChEBI" id="CHEBI:29035"/>
        <label>1</label>
    </ligand>
</feature>
<evidence type="ECO:0000256" key="5">
    <source>
        <dbReference type="ARBA" id="ARBA00023211"/>
    </source>
</evidence>
<dbReference type="GO" id="GO:0005829">
    <property type="term" value="C:cytosol"/>
    <property type="evidence" value="ECO:0007669"/>
    <property type="project" value="TreeGrafter"/>
</dbReference>
<dbReference type="Gene3D" id="3.30.540.10">
    <property type="entry name" value="Fructose-1,6-Bisphosphatase, subunit A, domain 1"/>
    <property type="match status" value="1"/>
</dbReference>
<dbReference type="EMBL" id="AP014648">
    <property type="protein sequence ID" value="BAQ17464.1"/>
    <property type="molecule type" value="Genomic_DNA"/>
</dbReference>
<evidence type="ECO:0000313" key="10">
    <source>
        <dbReference type="Proteomes" id="UP000031643"/>
    </source>
</evidence>
<reference evidence="9 10" key="1">
    <citation type="submission" date="2014-09" db="EMBL/GenBank/DDBJ databases">
        <title>Genome sequencing of Methyloceanibacter caenitepidi Gela4.</title>
        <authorList>
            <person name="Takeuchi M."/>
            <person name="Susumu S."/>
            <person name="Kamagata Y."/>
            <person name="Oshima K."/>
            <person name="Hattori M."/>
            <person name="Iwasaki W."/>
        </authorList>
    </citation>
    <scope>NUCLEOTIDE SEQUENCE [LARGE SCALE GENOMIC DNA]</scope>
    <source>
        <strain evidence="9 10">Gela4</strain>
    </source>
</reference>
<dbReference type="Proteomes" id="UP000031643">
    <property type="component" value="Chromosome"/>
</dbReference>
<keyword evidence="10" id="KW-1185">Reference proteome</keyword>
<dbReference type="GO" id="GO:0006094">
    <property type="term" value="P:gluconeogenesis"/>
    <property type="evidence" value="ECO:0007669"/>
    <property type="project" value="InterPro"/>
</dbReference>
<gene>
    <name evidence="9" type="ORF">GL4_2015</name>
</gene>
<comment type="similarity">
    <text evidence="2 7">Belongs to the FBPase class 2 family.</text>
</comment>
<dbReference type="SUPFAM" id="SSF56655">
    <property type="entry name" value="Carbohydrate phosphatase"/>
    <property type="match status" value="1"/>
</dbReference>
<dbReference type="GO" id="GO:0046872">
    <property type="term" value="F:metal ion binding"/>
    <property type="evidence" value="ECO:0007669"/>
    <property type="project" value="UniProtKB-KW"/>
</dbReference>
<dbReference type="STRING" id="1384459.GL4_2015"/>
<evidence type="ECO:0000256" key="3">
    <source>
        <dbReference type="ARBA" id="ARBA00022723"/>
    </source>
</evidence>
<protein>
    <recommendedName>
        <fullName evidence="7">Fructose-1,6-bisphosphatase</fullName>
    </recommendedName>
</protein>
<dbReference type="InterPro" id="IPR004464">
    <property type="entry name" value="FBPase_class-2/SBPase"/>
</dbReference>
<evidence type="ECO:0000256" key="6">
    <source>
        <dbReference type="ARBA" id="ARBA00023277"/>
    </source>
</evidence>
<dbReference type="HOGENOM" id="CLU_054938_0_0_5"/>
<sequence>MSKAVEKAELDRALALDIVRVTEATAVAAAQWLGRGDEASADEAAAATMHRELARLPFNGVVVVGEGEEGDCPVLYMGERIGEGSPSGATLDVAVDPIEGSTLCAKALPNAMSVLVVAERGSLLKVPPIYMEKVAIGPGYPEGIVSVTATPSENLNALAEAKGVRVQDLTVCVLDRPRHGTLIEDIRSAGAALRLIGDGDIAGVIHVTDPLQTGIDMYLGIGGAPEGVLAAAALTCLGGQMEGRLVALNKEHRAWAKLAGITNLSKTYALKDMVSGDLSFAATGITDGSMMAGVHRSRTAIATESLVMRASTRTRRWIRTEHADPKKFA</sequence>
<evidence type="ECO:0000256" key="7">
    <source>
        <dbReference type="PIRNR" id="PIRNR004532"/>
    </source>
</evidence>
<keyword evidence="6 7" id="KW-0119">Carbohydrate metabolism</keyword>
<feature type="binding site" evidence="8">
    <location>
        <position position="66"/>
    </location>
    <ligand>
        <name>Mn(2+)</name>
        <dbReference type="ChEBI" id="CHEBI:29035"/>
        <label>1</label>
    </ligand>
</feature>
<dbReference type="GO" id="GO:0006071">
    <property type="term" value="P:glycerol metabolic process"/>
    <property type="evidence" value="ECO:0007669"/>
    <property type="project" value="InterPro"/>
</dbReference>
<keyword evidence="3 8" id="KW-0479">Metal-binding</keyword>
<dbReference type="PANTHER" id="PTHR30447">
    <property type="entry name" value="FRUCTOSE-1,6-BISPHOSPHATASE CLASS 2"/>
    <property type="match status" value="1"/>
</dbReference>
<dbReference type="RefSeq" id="WP_045367018.1">
    <property type="nucleotide sequence ID" value="NZ_AP014648.1"/>
</dbReference>
<evidence type="ECO:0000256" key="2">
    <source>
        <dbReference type="ARBA" id="ARBA00008989"/>
    </source>
</evidence>
<dbReference type="GO" id="GO:0030388">
    <property type="term" value="P:fructose 1,6-bisphosphate metabolic process"/>
    <property type="evidence" value="ECO:0007669"/>
    <property type="project" value="TreeGrafter"/>
</dbReference>
<proteinExistence type="inferred from homology"/>
<name>A0A0A8K636_9HYPH</name>
<comment type="catalytic activity">
    <reaction evidence="1">
        <text>beta-D-fructose 1,6-bisphosphate + H2O = beta-D-fructose 6-phosphate + phosphate</text>
        <dbReference type="Rhea" id="RHEA:11064"/>
        <dbReference type="ChEBI" id="CHEBI:15377"/>
        <dbReference type="ChEBI" id="CHEBI:32966"/>
        <dbReference type="ChEBI" id="CHEBI:43474"/>
        <dbReference type="ChEBI" id="CHEBI:57634"/>
        <dbReference type="EC" id="3.1.3.11"/>
    </reaction>
</comment>
<dbReference type="AlphaFoldDB" id="A0A0A8K636"/>
<dbReference type="GO" id="GO:0042132">
    <property type="term" value="F:fructose 1,6-bisphosphate 1-phosphatase activity"/>
    <property type="evidence" value="ECO:0007669"/>
    <property type="project" value="UniProtKB-EC"/>
</dbReference>
<keyword evidence="5 8" id="KW-0464">Manganese</keyword>
<dbReference type="OrthoDB" id="9779353at2"/>
<feature type="binding site" evidence="8">
    <location>
        <position position="226"/>
    </location>
    <ligand>
        <name>Mn(2+)</name>
        <dbReference type="ChEBI" id="CHEBI:29035"/>
        <label>2</label>
    </ligand>
</feature>